<dbReference type="Pfam" id="PF00291">
    <property type="entry name" value="PALP"/>
    <property type="match status" value="1"/>
</dbReference>
<dbReference type="InterPro" id="IPR036052">
    <property type="entry name" value="TrpB-like_PALP_sf"/>
</dbReference>
<evidence type="ECO:0000256" key="4">
    <source>
        <dbReference type="ARBA" id="ARBA00012096"/>
    </source>
</evidence>
<evidence type="ECO:0000256" key="1">
    <source>
        <dbReference type="ARBA" id="ARBA00001274"/>
    </source>
</evidence>
<dbReference type="GO" id="GO:0003941">
    <property type="term" value="F:L-serine ammonia-lyase activity"/>
    <property type="evidence" value="ECO:0007669"/>
    <property type="project" value="TreeGrafter"/>
</dbReference>
<name>A0A5C4W3D7_9ACTN</name>
<comment type="cofactor">
    <cofactor evidence="2">
        <name>pyridoxal 5'-phosphate</name>
        <dbReference type="ChEBI" id="CHEBI:597326"/>
    </cofactor>
</comment>
<dbReference type="GO" id="GO:0009097">
    <property type="term" value="P:isoleucine biosynthetic process"/>
    <property type="evidence" value="ECO:0007669"/>
    <property type="project" value="TreeGrafter"/>
</dbReference>
<protein>
    <recommendedName>
        <fullName evidence="4">threonine ammonia-lyase</fullName>
        <ecNumber evidence="4">4.3.1.19</ecNumber>
    </recommendedName>
    <alternativeName>
        <fullName evidence="8">Threonine deaminase</fullName>
    </alternativeName>
</protein>
<comment type="caution">
    <text evidence="10">The sequence shown here is derived from an EMBL/GenBank/DDBJ whole genome shotgun (WGS) entry which is preliminary data.</text>
</comment>
<dbReference type="FunFam" id="3.40.50.1100:FF:000005">
    <property type="entry name" value="Threonine dehydratase catabolic"/>
    <property type="match status" value="1"/>
</dbReference>
<dbReference type="PANTHER" id="PTHR48078:SF7">
    <property type="entry name" value="BLL6502 PROTEIN"/>
    <property type="match status" value="1"/>
</dbReference>
<dbReference type="GO" id="GO:0004794">
    <property type="term" value="F:threonine deaminase activity"/>
    <property type="evidence" value="ECO:0007669"/>
    <property type="project" value="UniProtKB-EC"/>
</dbReference>
<dbReference type="PANTHER" id="PTHR48078">
    <property type="entry name" value="THREONINE DEHYDRATASE, MITOCHONDRIAL-RELATED"/>
    <property type="match status" value="1"/>
</dbReference>
<comment type="function">
    <text evidence="7">Catalyzes the anaerobic formation of alpha-ketobutyrate and ammonia from threonine in a two-step reaction. The first step involved a dehydration of threonine and a production of enamine intermediates (aminocrotonate), which tautomerizes to its imine form (iminobutyrate). Both intermediates are unstable and short-lived. The second step is the nonenzymatic hydrolysis of the enamine/imine intermediates to form 2-ketobutyrate and free ammonia. In the low water environment of the cell, the second step is accelerated by RidA.</text>
</comment>
<reference evidence="10 11" key="1">
    <citation type="journal article" date="2016" name="Int. J. Syst. Evol. Microbiol.">
        <title>Nocardioides albidus sp. nov., an actinobacterium isolated from garden soil.</title>
        <authorList>
            <person name="Singh H."/>
            <person name="Du J."/>
            <person name="Trinh H."/>
            <person name="Won K."/>
            <person name="Yang J.E."/>
            <person name="Yin C."/>
            <person name="Kook M."/>
            <person name="Yi T.H."/>
        </authorList>
    </citation>
    <scope>NUCLEOTIDE SEQUENCE [LARGE SCALE GENOMIC DNA]</scope>
    <source>
        <strain evidence="10 11">CCTCC AB 2015297</strain>
    </source>
</reference>
<evidence type="ECO:0000256" key="7">
    <source>
        <dbReference type="ARBA" id="ARBA00025527"/>
    </source>
</evidence>
<evidence type="ECO:0000313" key="11">
    <source>
        <dbReference type="Proteomes" id="UP000313231"/>
    </source>
</evidence>
<feature type="domain" description="Tryptophan synthase beta chain-like PALP" evidence="9">
    <location>
        <begin position="50"/>
        <end position="331"/>
    </location>
</feature>
<evidence type="ECO:0000256" key="6">
    <source>
        <dbReference type="ARBA" id="ARBA00023239"/>
    </source>
</evidence>
<evidence type="ECO:0000259" key="9">
    <source>
        <dbReference type="Pfam" id="PF00291"/>
    </source>
</evidence>
<accession>A0A5C4W3D7</accession>
<dbReference type="InterPro" id="IPR001926">
    <property type="entry name" value="TrpB-like_PALP"/>
</dbReference>
<dbReference type="AlphaFoldDB" id="A0A5C4W3D7"/>
<evidence type="ECO:0000313" key="10">
    <source>
        <dbReference type="EMBL" id="TNM42721.1"/>
    </source>
</evidence>
<comment type="catalytic activity">
    <reaction evidence="1">
        <text>L-threonine = 2-oxobutanoate + NH4(+)</text>
        <dbReference type="Rhea" id="RHEA:22108"/>
        <dbReference type="ChEBI" id="CHEBI:16763"/>
        <dbReference type="ChEBI" id="CHEBI:28938"/>
        <dbReference type="ChEBI" id="CHEBI:57926"/>
        <dbReference type="EC" id="4.3.1.19"/>
    </reaction>
</comment>
<dbReference type="Gene3D" id="3.40.50.1100">
    <property type="match status" value="2"/>
</dbReference>
<comment type="similarity">
    <text evidence="3">Belongs to the serine/threonine dehydratase family.</text>
</comment>
<organism evidence="10 11">
    <name type="scientific">Nocardioides albidus</name>
    <dbReference type="NCBI Taxonomy" id="1517589"/>
    <lineage>
        <taxon>Bacteria</taxon>
        <taxon>Bacillati</taxon>
        <taxon>Actinomycetota</taxon>
        <taxon>Actinomycetes</taxon>
        <taxon>Propionibacteriales</taxon>
        <taxon>Nocardioidaceae</taxon>
        <taxon>Nocardioides</taxon>
    </lineage>
</organism>
<keyword evidence="11" id="KW-1185">Reference proteome</keyword>
<dbReference type="EMBL" id="VDMP01000020">
    <property type="protein sequence ID" value="TNM42721.1"/>
    <property type="molecule type" value="Genomic_DNA"/>
</dbReference>
<evidence type="ECO:0000256" key="5">
    <source>
        <dbReference type="ARBA" id="ARBA00022898"/>
    </source>
</evidence>
<dbReference type="InterPro" id="IPR050147">
    <property type="entry name" value="Ser/Thr_Dehydratase"/>
</dbReference>
<proteinExistence type="inferred from homology"/>
<gene>
    <name evidence="10" type="ORF">FHP29_06810</name>
</gene>
<keyword evidence="6" id="KW-0456">Lyase</keyword>
<dbReference type="SUPFAM" id="SSF53686">
    <property type="entry name" value="Tryptophan synthase beta subunit-like PLP-dependent enzymes"/>
    <property type="match status" value="1"/>
</dbReference>
<sequence>MARAYPSMVSMEHSERNYWTDECAVPDDGSMTSHDLTFAGVLTAAEIVSRELSATPLQSHPLLDQALGRPVLVKHENVLPTGAFKVRGGVHLSARLTDAERAHGVVTCSTGNHAQSVAYGARLAGVPATIVMPAGAPVAKRDAVRALGAEVVLAGGSLGEAAEHARARARESGASFICPTDPRIVLGHATAYLELFTQAPDLDTLFVPVGSGTGAAGACLVRDALAPQCRIVGVQSSAAPAGWRSWRSGTIETAPATTRAAGLATTTGYPRTQAILRERLDDFVLVDDDAIDAAARLLATCAHTLAEGAGAASLAGAVATGVQGAVAVVCTGANASADEIARLAGSVAAA</sequence>
<evidence type="ECO:0000256" key="8">
    <source>
        <dbReference type="ARBA" id="ARBA00031427"/>
    </source>
</evidence>
<evidence type="ECO:0000256" key="2">
    <source>
        <dbReference type="ARBA" id="ARBA00001933"/>
    </source>
</evidence>
<dbReference type="EC" id="4.3.1.19" evidence="4"/>
<dbReference type="GO" id="GO:0006567">
    <property type="term" value="P:L-threonine catabolic process"/>
    <property type="evidence" value="ECO:0007669"/>
    <property type="project" value="TreeGrafter"/>
</dbReference>
<dbReference type="Proteomes" id="UP000313231">
    <property type="component" value="Unassembled WGS sequence"/>
</dbReference>
<dbReference type="GO" id="GO:0006565">
    <property type="term" value="P:L-serine catabolic process"/>
    <property type="evidence" value="ECO:0007669"/>
    <property type="project" value="TreeGrafter"/>
</dbReference>
<evidence type="ECO:0000256" key="3">
    <source>
        <dbReference type="ARBA" id="ARBA00010869"/>
    </source>
</evidence>
<keyword evidence="5" id="KW-0663">Pyridoxal phosphate</keyword>